<comment type="caution">
    <text evidence="2">The sequence shown here is derived from an EMBL/GenBank/DDBJ whole genome shotgun (WGS) entry which is preliminary data.</text>
</comment>
<feature type="domain" description="PEGA" evidence="1">
    <location>
        <begin position="40"/>
        <end position="98"/>
    </location>
</feature>
<dbReference type="AlphaFoldDB" id="A0A848LAH7"/>
<dbReference type="EMBL" id="JABBJJ010000009">
    <property type="protein sequence ID" value="NMO13855.1"/>
    <property type="molecule type" value="Genomic_DNA"/>
</dbReference>
<keyword evidence="3" id="KW-1185">Reference proteome</keyword>
<protein>
    <submittedName>
        <fullName evidence="2">PEGA domain-containing protein</fullName>
    </submittedName>
</protein>
<dbReference type="InterPro" id="IPR013229">
    <property type="entry name" value="PEGA"/>
</dbReference>
<sequence>MRGAWLAVALVASGCAGREREPETLARARELMAGAETPSGNLALRCEPQDAEVYLDGVLQGLCSDFSGSPKSLRVGAGLHHIEVKKQGFWPYTTYYEPSGARARLTIQLRSAAAPGGGTP</sequence>
<dbReference type="Pfam" id="PF08308">
    <property type="entry name" value="PEGA"/>
    <property type="match status" value="1"/>
</dbReference>
<dbReference type="PROSITE" id="PS51257">
    <property type="entry name" value="PROKAR_LIPOPROTEIN"/>
    <property type="match status" value="1"/>
</dbReference>
<proteinExistence type="predicted"/>
<gene>
    <name evidence="2" type="ORF">HG543_03130</name>
</gene>
<name>A0A848LAH7_9BACT</name>
<evidence type="ECO:0000259" key="1">
    <source>
        <dbReference type="Pfam" id="PF08308"/>
    </source>
</evidence>
<dbReference type="Proteomes" id="UP000518300">
    <property type="component" value="Unassembled WGS sequence"/>
</dbReference>
<reference evidence="2 3" key="1">
    <citation type="submission" date="2020-04" db="EMBL/GenBank/DDBJ databases">
        <title>Draft genome of Pyxidicoccus fallax type strain.</title>
        <authorList>
            <person name="Whitworth D.E."/>
        </authorList>
    </citation>
    <scope>NUCLEOTIDE SEQUENCE [LARGE SCALE GENOMIC DNA]</scope>
    <source>
        <strain evidence="2 3">DSM 14698</strain>
    </source>
</reference>
<evidence type="ECO:0000313" key="3">
    <source>
        <dbReference type="Proteomes" id="UP000518300"/>
    </source>
</evidence>
<organism evidence="2 3">
    <name type="scientific">Pyxidicoccus fallax</name>
    <dbReference type="NCBI Taxonomy" id="394095"/>
    <lineage>
        <taxon>Bacteria</taxon>
        <taxon>Pseudomonadati</taxon>
        <taxon>Myxococcota</taxon>
        <taxon>Myxococcia</taxon>
        <taxon>Myxococcales</taxon>
        <taxon>Cystobacterineae</taxon>
        <taxon>Myxococcaceae</taxon>
        <taxon>Pyxidicoccus</taxon>
    </lineage>
</organism>
<dbReference type="RefSeq" id="WP_169343139.1">
    <property type="nucleotide sequence ID" value="NZ_JABBJJ010000009.1"/>
</dbReference>
<evidence type="ECO:0000313" key="2">
    <source>
        <dbReference type="EMBL" id="NMO13855.1"/>
    </source>
</evidence>
<accession>A0A848LAH7</accession>